<dbReference type="EMBL" id="RYZI01000034">
    <property type="protein sequence ID" value="RWA13130.1"/>
    <property type="molecule type" value="Genomic_DNA"/>
</dbReference>
<keyword evidence="4 8" id="KW-0479">Metal-binding</keyword>
<keyword evidence="10" id="KW-1133">Transmembrane helix</keyword>
<comment type="similarity">
    <text evidence="2 9">Belongs to the cytochrome P450 family.</text>
</comment>
<evidence type="ECO:0000313" key="11">
    <source>
        <dbReference type="EMBL" id="RWA13130.1"/>
    </source>
</evidence>
<dbReference type="PANTHER" id="PTHR24305">
    <property type="entry name" value="CYTOCHROME P450"/>
    <property type="match status" value="1"/>
</dbReference>
<dbReference type="PROSITE" id="PS00086">
    <property type="entry name" value="CYTOCHROME_P450"/>
    <property type="match status" value="1"/>
</dbReference>
<reference evidence="11 12" key="1">
    <citation type="submission" date="2018-12" db="EMBL/GenBank/DDBJ databases">
        <title>Draft genome sequence of Xylaria grammica IHI A82.</title>
        <authorList>
            <person name="Buettner E."/>
            <person name="Kellner H."/>
        </authorList>
    </citation>
    <scope>NUCLEOTIDE SEQUENCE [LARGE SCALE GENOMIC DNA]</scope>
    <source>
        <strain evidence="11 12">IHI A82</strain>
    </source>
</reference>
<dbReference type="InterPro" id="IPR050121">
    <property type="entry name" value="Cytochrome_P450_monoxygenase"/>
</dbReference>
<name>A0A439DFE5_9PEZI</name>
<dbReference type="CDD" id="cd11062">
    <property type="entry name" value="CYP58-like"/>
    <property type="match status" value="1"/>
</dbReference>
<organism evidence="11 12">
    <name type="scientific">Xylaria grammica</name>
    <dbReference type="NCBI Taxonomy" id="363999"/>
    <lineage>
        <taxon>Eukaryota</taxon>
        <taxon>Fungi</taxon>
        <taxon>Dikarya</taxon>
        <taxon>Ascomycota</taxon>
        <taxon>Pezizomycotina</taxon>
        <taxon>Sordariomycetes</taxon>
        <taxon>Xylariomycetidae</taxon>
        <taxon>Xylariales</taxon>
        <taxon>Xylariaceae</taxon>
        <taxon>Xylaria</taxon>
    </lineage>
</organism>
<evidence type="ECO:0000256" key="8">
    <source>
        <dbReference type="PIRSR" id="PIRSR602403-1"/>
    </source>
</evidence>
<dbReference type="InterPro" id="IPR001128">
    <property type="entry name" value="Cyt_P450"/>
</dbReference>
<dbReference type="Gene3D" id="1.10.630.10">
    <property type="entry name" value="Cytochrome P450"/>
    <property type="match status" value="1"/>
</dbReference>
<evidence type="ECO:0000256" key="7">
    <source>
        <dbReference type="ARBA" id="ARBA00023033"/>
    </source>
</evidence>
<evidence type="ECO:0000256" key="2">
    <source>
        <dbReference type="ARBA" id="ARBA00010617"/>
    </source>
</evidence>
<keyword evidence="10" id="KW-0812">Transmembrane</keyword>
<dbReference type="SUPFAM" id="SSF48264">
    <property type="entry name" value="Cytochrome P450"/>
    <property type="match status" value="1"/>
</dbReference>
<dbReference type="GO" id="GO:0005506">
    <property type="term" value="F:iron ion binding"/>
    <property type="evidence" value="ECO:0007669"/>
    <property type="project" value="InterPro"/>
</dbReference>
<dbReference type="AlphaFoldDB" id="A0A439DFE5"/>
<protein>
    <recommendedName>
        <fullName evidence="13">Cytochrome P450</fullName>
    </recommendedName>
</protein>
<evidence type="ECO:0000256" key="9">
    <source>
        <dbReference type="RuleBase" id="RU000461"/>
    </source>
</evidence>
<keyword evidence="10" id="KW-0472">Membrane</keyword>
<dbReference type="GO" id="GO:0004497">
    <property type="term" value="F:monooxygenase activity"/>
    <property type="evidence" value="ECO:0007669"/>
    <property type="project" value="UniProtKB-KW"/>
</dbReference>
<evidence type="ECO:0000256" key="5">
    <source>
        <dbReference type="ARBA" id="ARBA00023002"/>
    </source>
</evidence>
<dbReference type="GO" id="GO:0016705">
    <property type="term" value="F:oxidoreductase activity, acting on paired donors, with incorporation or reduction of molecular oxygen"/>
    <property type="evidence" value="ECO:0007669"/>
    <property type="project" value="InterPro"/>
</dbReference>
<keyword evidence="5 9" id="KW-0560">Oxidoreductase</keyword>
<evidence type="ECO:0000256" key="3">
    <source>
        <dbReference type="ARBA" id="ARBA00022617"/>
    </source>
</evidence>
<evidence type="ECO:0000256" key="6">
    <source>
        <dbReference type="ARBA" id="ARBA00023004"/>
    </source>
</evidence>
<gene>
    <name evidence="11" type="ORF">EKO27_g1974</name>
</gene>
<dbReference type="STRING" id="363999.A0A439DFE5"/>
<comment type="caution">
    <text evidence="11">The sequence shown here is derived from an EMBL/GenBank/DDBJ whole genome shotgun (WGS) entry which is preliminary data.</text>
</comment>
<dbReference type="PANTHER" id="PTHR24305:SF157">
    <property type="entry name" value="N-ACETYLTRYPTOPHAN 6-HYDROXYLASE IVOC-RELATED"/>
    <property type="match status" value="1"/>
</dbReference>
<evidence type="ECO:0008006" key="13">
    <source>
        <dbReference type="Google" id="ProtNLM"/>
    </source>
</evidence>
<evidence type="ECO:0000256" key="4">
    <source>
        <dbReference type="ARBA" id="ARBA00022723"/>
    </source>
</evidence>
<keyword evidence="7 9" id="KW-0503">Monooxygenase</keyword>
<dbReference type="PRINTS" id="PR00465">
    <property type="entry name" value="EP450IV"/>
</dbReference>
<feature type="transmembrane region" description="Helical" evidence="10">
    <location>
        <begin position="20"/>
        <end position="39"/>
    </location>
</feature>
<dbReference type="Proteomes" id="UP000286045">
    <property type="component" value="Unassembled WGS sequence"/>
</dbReference>
<dbReference type="InterPro" id="IPR036396">
    <property type="entry name" value="Cyt_P450_sf"/>
</dbReference>
<proteinExistence type="inferred from homology"/>
<keyword evidence="6 8" id="KW-0408">Iron</keyword>
<evidence type="ECO:0000313" key="12">
    <source>
        <dbReference type="Proteomes" id="UP000286045"/>
    </source>
</evidence>
<keyword evidence="3 8" id="KW-0349">Heme</keyword>
<sequence length="450" mass="51306">MEPLLEDTRPSVFLPQHVTLLLTALGVYLMSTWIYNLYFHPLAGFPGSKIAAASGLYEFYYDVVKKGQYLYKIEEMHRQYGPIVRINPYEIVINDPSYYNEVYVTSNTRRTSLWPAYRSGVGFDDCHLLTEDHHLHRRRRKPLEPFFSRIGIIRMEETIISEAKSLNNRLEGLKGSSSVICLDHVFTAFAADVIAEVCYGSPSKMMTKDEFGADCAIHPDTAAGSMMTQRVEQAQRESAETRVREKPTLFRHIMTSDMPASEQSVERLTNEAMAIFGGATGTTPHALALISYYILSNQEIRERLGEELAPLMSDYPDNPPKSTDLEKLPYLQAIIKEGLRLSYGVMRRLPRRSPDVALQYKQWTIPKGTPVGMGAYSLHTNSDVYPEPFDFIPERWLGAYDPRMNESWVPFSRGSRKCLGSKYEPIHPLYFAHGLVWCQSTNKKWQSSNG</sequence>
<feature type="binding site" description="axial binding residue" evidence="8">
    <location>
        <position position="418"/>
    </location>
    <ligand>
        <name>heme</name>
        <dbReference type="ChEBI" id="CHEBI:30413"/>
    </ligand>
    <ligandPart>
        <name>Fe</name>
        <dbReference type="ChEBI" id="CHEBI:18248"/>
    </ligandPart>
</feature>
<accession>A0A439DFE5</accession>
<dbReference type="GO" id="GO:0020037">
    <property type="term" value="F:heme binding"/>
    <property type="evidence" value="ECO:0007669"/>
    <property type="project" value="InterPro"/>
</dbReference>
<keyword evidence="12" id="KW-1185">Reference proteome</keyword>
<dbReference type="Pfam" id="PF00067">
    <property type="entry name" value="p450"/>
    <property type="match status" value="2"/>
</dbReference>
<comment type="cofactor">
    <cofactor evidence="1 8">
        <name>heme</name>
        <dbReference type="ChEBI" id="CHEBI:30413"/>
    </cofactor>
</comment>
<evidence type="ECO:0000256" key="10">
    <source>
        <dbReference type="SAM" id="Phobius"/>
    </source>
</evidence>
<dbReference type="InterPro" id="IPR017972">
    <property type="entry name" value="Cyt_P450_CS"/>
</dbReference>
<evidence type="ECO:0000256" key="1">
    <source>
        <dbReference type="ARBA" id="ARBA00001971"/>
    </source>
</evidence>
<dbReference type="InterPro" id="IPR002403">
    <property type="entry name" value="Cyt_P450_E_grp-IV"/>
</dbReference>